<reference evidence="1 2" key="2">
    <citation type="journal article" date="2021" name="Int. J. Syst. Evol. Microbiol.">
        <title>Isolation and Polyphasic Characterization of Desulfuromonas versatilis sp. Nov., an Electrogenic Bacteria Capable of Versatile Metabolism Isolated from a Graphene Oxide-Reducing Enrichment Culture.</title>
        <authorList>
            <person name="Xie L."/>
            <person name="Yoshida N."/>
            <person name="Ishii S."/>
            <person name="Meng L."/>
        </authorList>
    </citation>
    <scope>NUCLEOTIDE SEQUENCE [LARGE SCALE GENOMIC DNA]</scope>
    <source>
        <strain evidence="1 2">NIT-T3</strain>
    </source>
</reference>
<keyword evidence="2" id="KW-1185">Reference proteome</keyword>
<gene>
    <name evidence="1" type="ORF">DESUT3_32620</name>
</gene>
<proteinExistence type="predicted"/>
<name>A0ABN6E1M2_9BACT</name>
<reference evidence="1 2" key="1">
    <citation type="journal article" date="2016" name="C (Basel)">
        <title>Selective Growth of and Electricity Production by Marine Exoelectrogenic Bacteria in Self-Aggregated Hydrogel of Microbially Reduced Graphene Oxide.</title>
        <authorList>
            <person name="Yoshida N."/>
            <person name="Goto Y."/>
            <person name="Miyata Y."/>
        </authorList>
    </citation>
    <scope>NUCLEOTIDE SEQUENCE [LARGE SCALE GENOMIC DNA]</scope>
    <source>
        <strain evidence="1 2">NIT-T3</strain>
    </source>
</reference>
<dbReference type="Proteomes" id="UP001319827">
    <property type="component" value="Chromosome"/>
</dbReference>
<evidence type="ECO:0000313" key="2">
    <source>
        <dbReference type="Proteomes" id="UP001319827"/>
    </source>
</evidence>
<dbReference type="EMBL" id="AP024355">
    <property type="protein sequence ID" value="BCR06193.1"/>
    <property type="molecule type" value="Genomic_DNA"/>
</dbReference>
<evidence type="ECO:0000313" key="1">
    <source>
        <dbReference type="EMBL" id="BCR06193.1"/>
    </source>
</evidence>
<protein>
    <submittedName>
        <fullName evidence="1">Uncharacterized protein</fullName>
    </submittedName>
</protein>
<accession>A0ABN6E1M2</accession>
<dbReference type="RefSeq" id="WP_221249566.1">
    <property type="nucleotide sequence ID" value="NZ_AP024355.1"/>
</dbReference>
<organism evidence="1 2">
    <name type="scientific">Desulfuromonas versatilis</name>
    <dbReference type="NCBI Taxonomy" id="2802975"/>
    <lineage>
        <taxon>Bacteria</taxon>
        <taxon>Pseudomonadati</taxon>
        <taxon>Thermodesulfobacteriota</taxon>
        <taxon>Desulfuromonadia</taxon>
        <taxon>Desulfuromonadales</taxon>
        <taxon>Desulfuromonadaceae</taxon>
        <taxon>Desulfuromonas</taxon>
    </lineage>
</organism>
<sequence>MKTYKCSSCGVISDERDHLCKPEKNASRADYCGSGPEKISQMCDQMDQNLKYQCFTCGRPTDKPDLVCNPTPIR</sequence>